<comment type="caution">
    <text evidence="1">The sequence shown here is derived from an EMBL/GenBank/DDBJ whole genome shotgun (WGS) entry which is preliminary data.</text>
</comment>
<accession>A0ABD3I6R7</accession>
<proteinExistence type="predicted"/>
<organism evidence="1 2">
    <name type="scientific">Riccia sorocarpa</name>
    <dbReference type="NCBI Taxonomy" id="122646"/>
    <lineage>
        <taxon>Eukaryota</taxon>
        <taxon>Viridiplantae</taxon>
        <taxon>Streptophyta</taxon>
        <taxon>Embryophyta</taxon>
        <taxon>Marchantiophyta</taxon>
        <taxon>Marchantiopsida</taxon>
        <taxon>Marchantiidae</taxon>
        <taxon>Marchantiales</taxon>
        <taxon>Ricciaceae</taxon>
        <taxon>Riccia</taxon>
    </lineage>
</organism>
<reference evidence="1 2" key="1">
    <citation type="submission" date="2024-09" db="EMBL/GenBank/DDBJ databases">
        <title>Chromosome-scale assembly of Riccia sorocarpa.</title>
        <authorList>
            <person name="Paukszto L."/>
        </authorList>
    </citation>
    <scope>NUCLEOTIDE SEQUENCE [LARGE SCALE GENOMIC DNA]</scope>
    <source>
        <strain evidence="1">LP-2024</strain>
        <tissue evidence="1">Aerial parts of the thallus</tissue>
    </source>
</reference>
<evidence type="ECO:0000313" key="1">
    <source>
        <dbReference type="EMBL" id="KAL3698060.1"/>
    </source>
</evidence>
<evidence type="ECO:0000313" key="2">
    <source>
        <dbReference type="Proteomes" id="UP001633002"/>
    </source>
</evidence>
<gene>
    <name evidence="1" type="ORF">R1sor_012136</name>
</gene>
<name>A0ABD3I6R7_9MARC</name>
<sequence>MLVQAREGGQVLALLQPDLTELTGVSSESALSGSRFFQEDCGTRTAVGMSIILSAAATVPTGYGQRFKAVGNGGLPTFQNAGKASSRWVGKLPAVRAGLSASDSEESRNEAVPKVHLLLGP</sequence>
<protein>
    <submittedName>
        <fullName evidence="1">Uncharacterized protein</fullName>
    </submittedName>
</protein>
<keyword evidence="2" id="KW-1185">Reference proteome</keyword>
<dbReference type="EMBL" id="JBJQOH010000002">
    <property type="protein sequence ID" value="KAL3698060.1"/>
    <property type="molecule type" value="Genomic_DNA"/>
</dbReference>
<dbReference type="AlphaFoldDB" id="A0ABD3I6R7"/>
<dbReference type="Proteomes" id="UP001633002">
    <property type="component" value="Unassembled WGS sequence"/>
</dbReference>